<dbReference type="Proteomes" id="UP001232148">
    <property type="component" value="Unassembled WGS sequence"/>
</dbReference>
<name>A0AAD9H4M0_9PEZI</name>
<sequence length="236" mass="25053">MADETNARDENVAHGVVDEDLPQDDEDGEEEEPSPAFIPLPLPRLTDDPRTLPDCCLSLSRPLLRELHGRLPPAPHLTLSIGSGTGLLEGLLHDLASSSSTPPYGDAKTTTTTALNLVSVEVAPSPNRYHAAHRTVPGTWALDPLAAEARAWVFAYPKQVALVRGYVAGFVPGAVETVVYVGPRRDWDDFRTAFDGIAAGVEVWDEGRMEAAGGRAWECVAIVTPEKGGGGGSVPG</sequence>
<protein>
    <submittedName>
        <fullName evidence="2">Uncharacterized protein</fullName>
    </submittedName>
</protein>
<feature type="compositionally biased region" description="Acidic residues" evidence="1">
    <location>
        <begin position="18"/>
        <end position="33"/>
    </location>
</feature>
<gene>
    <name evidence="2" type="ORF">LX32DRAFT_216107</name>
</gene>
<feature type="compositionally biased region" description="Basic and acidic residues" evidence="1">
    <location>
        <begin position="1"/>
        <end position="12"/>
    </location>
</feature>
<accession>A0AAD9H4M0</accession>
<evidence type="ECO:0000256" key="1">
    <source>
        <dbReference type="SAM" id="MobiDB-lite"/>
    </source>
</evidence>
<reference evidence="2" key="1">
    <citation type="submission" date="2021-06" db="EMBL/GenBank/DDBJ databases">
        <title>Comparative genomics, transcriptomics and evolutionary studies reveal genomic signatures of adaptation to plant cell wall in hemibiotrophic fungi.</title>
        <authorList>
            <consortium name="DOE Joint Genome Institute"/>
            <person name="Baroncelli R."/>
            <person name="Diaz J.F."/>
            <person name="Benocci T."/>
            <person name="Peng M."/>
            <person name="Battaglia E."/>
            <person name="Haridas S."/>
            <person name="Andreopoulos W."/>
            <person name="Labutti K."/>
            <person name="Pangilinan J."/>
            <person name="Floch G.L."/>
            <person name="Makela M.R."/>
            <person name="Henrissat B."/>
            <person name="Grigoriev I.V."/>
            <person name="Crouch J.A."/>
            <person name="De Vries R.P."/>
            <person name="Sukno S.A."/>
            <person name="Thon M.R."/>
        </authorList>
    </citation>
    <scope>NUCLEOTIDE SEQUENCE</scope>
    <source>
        <strain evidence="2">MAFF235873</strain>
    </source>
</reference>
<evidence type="ECO:0000313" key="3">
    <source>
        <dbReference type="Proteomes" id="UP001232148"/>
    </source>
</evidence>
<dbReference type="AlphaFoldDB" id="A0AAD9H4M0"/>
<evidence type="ECO:0000313" key="2">
    <source>
        <dbReference type="EMBL" id="KAK2021998.1"/>
    </source>
</evidence>
<comment type="caution">
    <text evidence="2">The sequence shown here is derived from an EMBL/GenBank/DDBJ whole genome shotgun (WGS) entry which is preliminary data.</text>
</comment>
<feature type="region of interest" description="Disordered" evidence="1">
    <location>
        <begin position="1"/>
        <end position="45"/>
    </location>
</feature>
<organism evidence="2 3">
    <name type="scientific">Colletotrichum zoysiae</name>
    <dbReference type="NCBI Taxonomy" id="1216348"/>
    <lineage>
        <taxon>Eukaryota</taxon>
        <taxon>Fungi</taxon>
        <taxon>Dikarya</taxon>
        <taxon>Ascomycota</taxon>
        <taxon>Pezizomycotina</taxon>
        <taxon>Sordariomycetes</taxon>
        <taxon>Hypocreomycetidae</taxon>
        <taxon>Glomerellales</taxon>
        <taxon>Glomerellaceae</taxon>
        <taxon>Colletotrichum</taxon>
        <taxon>Colletotrichum graminicola species complex</taxon>
    </lineage>
</organism>
<dbReference type="EMBL" id="MU843066">
    <property type="protein sequence ID" value="KAK2021998.1"/>
    <property type="molecule type" value="Genomic_DNA"/>
</dbReference>
<proteinExistence type="predicted"/>
<keyword evidence="3" id="KW-1185">Reference proteome</keyword>